<keyword evidence="8 14" id="KW-0963">Cytoplasm</keyword>
<dbReference type="InterPro" id="IPR024567">
    <property type="entry name" value="RNase_HII/HIII_dom"/>
</dbReference>
<dbReference type="NCBIfam" id="NF000594">
    <property type="entry name" value="PRK00015.1-1"/>
    <property type="match status" value="1"/>
</dbReference>
<dbReference type="GO" id="GO:0030145">
    <property type="term" value="F:manganese ion binding"/>
    <property type="evidence" value="ECO:0007669"/>
    <property type="project" value="UniProtKB-UniRule"/>
</dbReference>
<reference evidence="19" key="1">
    <citation type="journal article" date="2019" name="Microbiology">
        <title>Complete Genome Sequence of an Uncultured Bacterium of the Candidate Phylum Bipolaricaulota.</title>
        <authorList>
            <person name="Kadnikov V.V."/>
            <person name="Mardanov A.V."/>
            <person name="Beletsky A.V."/>
            <person name="Frank Y.A."/>
            <person name="Karnachuk O.V."/>
            <person name="Ravin N.V."/>
        </authorList>
    </citation>
    <scope>NUCLEOTIDE SEQUENCE [LARGE SCALE GENOMIC DNA]</scope>
</reference>
<evidence type="ECO:0000256" key="10">
    <source>
        <dbReference type="ARBA" id="ARBA00022723"/>
    </source>
</evidence>
<dbReference type="Gene3D" id="3.30.420.10">
    <property type="entry name" value="Ribonuclease H-like superfamily/Ribonuclease H"/>
    <property type="match status" value="1"/>
</dbReference>
<comment type="function">
    <text evidence="3 14 16">Endonuclease that specifically degrades the RNA of RNA-DNA hybrids.</text>
</comment>
<evidence type="ECO:0000256" key="12">
    <source>
        <dbReference type="ARBA" id="ARBA00022801"/>
    </source>
</evidence>
<evidence type="ECO:0000256" key="5">
    <source>
        <dbReference type="ARBA" id="ARBA00007383"/>
    </source>
</evidence>
<gene>
    <name evidence="14" type="primary">rnhB</name>
    <name evidence="18" type="ORF">SYNTR_1360</name>
</gene>
<dbReference type="AlphaFoldDB" id="A0A6I6DIA2"/>
<evidence type="ECO:0000256" key="15">
    <source>
        <dbReference type="PROSITE-ProRule" id="PRU01319"/>
    </source>
</evidence>
<dbReference type="Proteomes" id="UP000426444">
    <property type="component" value="Chromosome"/>
</dbReference>
<dbReference type="HAMAP" id="MF_00052_B">
    <property type="entry name" value="RNase_HII_B"/>
    <property type="match status" value="1"/>
</dbReference>
<dbReference type="GO" id="GO:0003723">
    <property type="term" value="F:RNA binding"/>
    <property type="evidence" value="ECO:0007669"/>
    <property type="project" value="UniProtKB-UniRule"/>
</dbReference>
<evidence type="ECO:0000256" key="11">
    <source>
        <dbReference type="ARBA" id="ARBA00022759"/>
    </source>
</evidence>
<evidence type="ECO:0000256" key="6">
    <source>
        <dbReference type="ARBA" id="ARBA00012180"/>
    </source>
</evidence>
<keyword evidence="12 14" id="KW-0378">Hydrolase</keyword>
<evidence type="ECO:0000313" key="19">
    <source>
        <dbReference type="Proteomes" id="UP000426444"/>
    </source>
</evidence>
<sequence length="228" mass="25658">MQEKIRFLRLEELNRLEEMKMYESELHKQGYELIAGVDEVGRGCIAGPVAASAVILPPDFILEEVDDSKKLTEKKRLYLSQEIKKQALAWAVAFINPPYLDEINILNATIEAMKLAINGLTLQPDFLLIDALKINDINIKQQSIIRGDSKSMSIACASILAKVERDNLLNSYDSLYPYYGFGKHKGYATKKHIQALFKNGVTPIHRVSFQPVKTLIVGGNYSEQPGLF</sequence>
<dbReference type="PANTHER" id="PTHR10954:SF18">
    <property type="entry name" value="RIBONUCLEASE HII"/>
    <property type="match status" value="1"/>
</dbReference>
<comment type="subcellular location">
    <subcellularLocation>
        <location evidence="4 14">Cytoplasm</location>
    </subcellularLocation>
</comment>
<evidence type="ECO:0000313" key="18">
    <source>
        <dbReference type="EMBL" id="QGT99953.1"/>
    </source>
</evidence>
<dbReference type="EMBL" id="CP046457">
    <property type="protein sequence ID" value="QGT99953.1"/>
    <property type="molecule type" value="Genomic_DNA"/>
</dbReference>
<dbReference type="EC" id="3.1.26.4" evidence="6 14"/>
<dbReference type="GO" id="GO:0043137">
    <property type="term" value="P:DNA replication, removal of RNA primer"/>
    <property type="evidence" value="ECO:0007669"/>
    <property type="project" value="TreeGrafter"/>
</dbReference>
<protein>
    <recommendedName>
        <fullName evidence="7 14">Ribonuclease HII</fullName>
        <shortName evidence="14">RNase HII</shortName>
        <ecNumber evidence="6 14">3.1.26.4</ecNumber>
    </recommendedName>
</protein>
<evidence type="ECO:0000256" key="4">
    <source>
        <dbReference type="ARBA" id="ARBA00004496"/>
    </source>
</evidence>
<dbReference type="SUPFAM" id="SSF53098">
    <property type="entry name" value="Ribonuclease H-like"/>
    <property type="match status" value="1"/>
</dbReference>
<evidence type="ECO:0000256" key="1">
    <source>
        <dbReference type="ARBA" id="ARBA00000077"/>
    </source>
</evidence>
<feature type="binding site" evidence="14 15">
    <location>
        <position position="38"/>
    </location>
    <ligand>
        <name>a divalent metal cation</name>
        <dbReference type="ChEBI" id="CHEBI:60240"/>
    </ligand>
</feature>
<comment type="cofactor">
    <cofactor evidence="14 15">
        <name>Mn(2+)</name>
        <dbReference type="ChEBI" id="CHEBI:29035"/>
    </cofactor>
    <cofactor evidence="14 15">
        <name>Mg(2+)</name>
        <dbReference type="ChEBI" id="CHEBI:18420"/>
    </cofactor>
    <text evidence="14 15">Manganese or magnesium. Binds 1 divalent metal ion per monomer in the absence of substrate. May bind a second metal ion after substrate binding.</text>
</comment>
<evidence type="ECO:0000256" key="13">
    <source>
        <dbReference type="ARBA" id="ARBA00023211"/>
    </source>
</evidence>
<name>A0A6I6DIA2_9FIRM</name>
<dbReference type="RefSeq" id="WP_156203792.1">
    <property type="nucleotide sequence ID" value="NZ_CP046457.1"/>
</dbReference>
<dbReference type="GO" id="GO:0006298">
    <property type="term" value="P:mismatch repair"/>
    <property type="evidence" value="ECO:0007669"/>
    <property type="project" value="TreeGrafter"/>
</dbReference>
<evidence type="ECO:0000256" key="2">
    <source>
        <dbReference type="ARBA" id="ARBA00001946"/>
    </source>
</evidence>
<evidence type="ECO:0000256" key="8">
    <source>
        <dbReference type="ARBA" id="ARBA00022490"/>
    </source>
</evidence>
<dbReference type="FunFam" id="3.30.420.10:FF:000006">
    <property type="entry name" value="Ribonuclease HII"/>
    <property type="match status" value="1"/>
</dbReference>
<keyword evidence="10 14" id="KW-0479">Metal-binding</keyword>
<keyword evidence="11 14" id="KW-0255">Endonuclease</keyword>
<comment type="cofactor">
    <cofactor evidence="2">
        <name>Mg(2+)</name>
        <dbReference type="ChEBI" id="CHEBI:18420"/>
    </cofactor>
</comment>
<keyword evidence="9 14" id="KW-0540">Nuclease</keyword>
<evidence type="ECO:0000256" key="3">
    <source>
        <dbReference type="ARBA" id="ARBA00004065"/>
    </source>
</evidence>
<organism evidence="18 19">
    <name type="scientific">Candidatus Syntrophocurvum alkaliphilum</name>
    <dbReference type="NCBI Taxonomy" id="2293317"/>
    <lineage>
        <taxon>Bacteria</taxon>
        <taxon>Bacillati</taxon>
        <taxon>Bacillota</taxon>
        <taxon>Clostridia</taxon>
        <taxon>Eubacteriales</taxon>
        <taxon>Syntrophomonadaceae</taxon>
        <taxon>Candidatus Syntrophocurvum</taxon>
    </lineage>
</organism>
<comment type="catalytic activity">
    <reaction evidence="1 14 15 16">
        <text>Endonucleolytic cleavage to 5'-phosphomonoester.</text>
        <dbReference type="EC" id="3.1.26.4"/>
    </reaction>
</comment>
<keyword evidence="19" id="KW-1185">Reference proteome</keyword>
<keyword evidence="13 14" id="KW-0464">Manganese</keyword>
<accession>A0A6I6DIA2</accession>
<dbReference type="GO" id="GO:0004523">
    <property type="term" value="F:RNA-DNA hybrid ribonuclease activity"/>
    <property type="evidence" value="ECO:0007669"/>
    <property type="project" value="UniProtKB-UniRule"/>
</dbReference>
<dbReference type="InterPro" id="IPR036397">
    <property type="entry name" value="RNaseH_sf"/>
</dbReference>
<dbReference type="InterPro" id="IPR012337">
    <property type="entry name" value="RNaseH-like_sf"/>
</dbReference>
<feature type="binding site" evidence="14 15">
    <location>
        <position position="130"/>
    </location>
    <ligand>
        <name>a divalent metal cation</name>
        <dbReference type="ChEBI" id="CHEBI:60240"/>
    </ligand>
</feature>
<dbReference type="InterPro" id="IPR001352">
    <property type="entry name" value="RNase_HII/HIII"/>
</dbReference>
<dbReference type="CDD" id="cd07182">
    <property type="entry name" value="RNase_HII_bacteria_HII_like"/>
    <property type="match status" value="1"/>
</dbReference>
<proteinExistence type="inferred from homology"/>
<evidence type="ECO:0000256" key="16">
    <source>
        <dbReference type="RuleBase" id="RU003515"/>
    </source>
</evidence>
<dbReference type="Pfam" id="PF01351">
    <property type="entry name" value="RNase_HII"/>
    <property type="match status" value="1"/>
</dbReference>
<feature type="domain" description="RNase H type-2" evidence="17">
    <location>
        <begin position="32"/>
        <end position="221"/>
    </location>
</feature>
<dbReference type="KEGG" id="salq:SYNTR_1360"/>
<evidence type="ECO:0000256" key="7">
    <source>
        <dbReference type="ARBA" id="ARBA00019179"/>
    </source>
</evidence>
<dbReference type="OrthoDB" id="9803420at2"/>
<dbReference type="InterPro" id="IPR022898">
    <property type="entry name" value="RNase_HII"/>
</dbReference>
<dbReference type="PROSITE" id="PS51975">
    <property type="entry name" value="RNASE_H_2"/>
    <property type="match status" value="1"/>
</dbReference>
<comment type="similarity">
    <text evidence="5 14 16">Belongs to the RNase HII family.</text>
</comment>
<evidence type="ECO:0000256" key="14">
    <source>
        <dbReference type="HAMAP-Rule" id="MF_00052"/>
    </source>
</evidence>
<dbReference type="GO" id="GO:0005737">
    <property type="term" value="C:cytoplasm"/>
    <property type="evidence" value="ECO:0007669"/>
    <property type="project" value="UniProtKB-SubCell"/>
</dbReference>
<evidence type="ECO:0000259" key="17">
    <source>
        <dbReference type="PROSITE" id="PS51975"/>
    </source>
</evidence>
<dbReference type="NCBIfam" id="NF000595">
    <property type="entry name" value="PRK00015.1-3"/>
    <property type="match status" value="1"/>
</dbReference>
<evidence type="ECO:0000256" key="9">
    <source>
        <dbReference type="ARBA" id="ARBA00022722"/>
    </source>
</evidence>
<feature type="binding site" evidence="14 15">
    <location>
        <position position="39"/>
    </location>
    <ligand>
        <name>a divalent metal cation</name>
        <dbReference type="ChEBI" id="CHEBI:60240"/>
    </ligand>
</feature>
<dbReference type="PANTHER" id="PTHR10954">
    <property type="entry name" value="RIBONUCLEASE H2 SUBUNIT A"/>
    <property type="match status" value="1"/>
</dbReference>
<dbReference type="GO" id="GO:0032299">
    <property type="term" value="C:ribonuclease H2 complex"/>
    <property type="evidence" value="ECO:0007669"/>
    <property type="project" value="TreeGrafter"/>
</dbReference>